<keyword evidence="3" id="KW-1185">Reference proteome</keyword>
<dbReference type="OrthoDB" id="771136at2759"/>
<dbReference type="EMBL" id="SRRM01000016">
    <property type="protein sequence ID" value="TKY86839.1"/>
    <property type="molecule type" value="Genomic_DNA"/>
</dbReference>
<dbReference type="AlphaFoldDB" id="A0A4V6ETJ2"/>
<dbReference type="KEGG" id="sgra:EX895_004480"/>
<evidence type="ECO:0000313" key="2">
    <source>
        <dbReference type="EMBL" id="TKY86839.1"/>
    </source>
</evidence>
<sequence length="314" mass="35279">MLTRPHVFLCADFDKDIAVEYVSDVILYGQKKATTVIQAADFAFKQHFSFPFSVVYGLSPVFKGDNDTIASPFYQNWRDGHFKSPYAAYHWCYGNHSRKTCKGADALQTLGYYDPSLIDGDIEWYDNIDSTTTNVNSVDFVYDPAIYNYWMLELSRLAMGSKVYALNDTLTPAAVFDHASYGRGAPISRTLYADLIQRTNATQVTLAEPPNNGPQKTYAFNCANAARLPPLHYTFKGSTRTWSSPAKHWVVETTDSANVDAEKSCIFDVRVVTDLPNGGGDSFDIGNFGETFLKDKYIVFDFDRLRIGLAKLRI</sequence>
<accession>A0A4V6ETJ2</accession>
<dbReference type="SUPFAM" id="SSF50630">
    <property type="entry name" value="Acid proteases"/>
    <property type="match status" value="1"/>
</dbReference>
<dbReference type="InterPro" id="IPR033121">
    <property type="entry name" value="PEPTIDASE_A1"/>
</dbReference>
<name>A0A4V6ETJ2_9BASI</name>
<evidence type="ECO:0000259" key="1">
    <source>
        <dbReference type="PROSITE" id="PS51767"/>
    </source>
</evidence>
<evidence type="ECO:0000313" key="3">
    <source>
        <dbReference type="Proteomes" id="UP000306050"/>
    </source>
</evidence>
<dbReference type="Gene3D" id="2.40.70.10">
    <property type="entry name" value="Acid Proteases"/>
    <property type="match status" value="1"/>
</dbReference>
<feature type="domain" description="Peptidase A1" evidence="1">
    <location>
        <begin position="1"/>
        <end position="310"/>
    </location>
</feature>
<dbReference type="Proteomes" id="UP000306050">
    <property type="component" value="Chromosome SGRAM_3"/>
</dbReference>
<gene>
    <name evidence="2" type="ORF">EX895_004480</name>
</gene>
<dbReference type="InterPro" id="IPR021109">
    <property type="entry name" value="Peptidase_aspartic_dom_sf"/>
</dbReference>
<dbReference type="PROSITE" id="PS51767">
    <property type="entry name" value="PEPTIDASE_A1"/>
    <property type="match status" value="1"/>
</dbReference>
<organism evidence="2 3">
    <name type="scientific">Sporisorium graminicola</name>
    <dbReference type="NCBI Taxonomy" id="280036"/>
    <lineage>
        <taxon>Eukaryota</taxon>
        <taxon>Fungi</taxon>
        <taxon>Dikarya</taxon>
        <taxon>Basidiomycota</taxon>
        <taxon>Ustilaginomycotina</taxon>
        <taxon>Ustilaginomycetes</taxon>
        <taxon>Ustilaginales</taxon>
        <taxon>Ustilaginaceae</taxon>
        <taxon>Sporisorium</taxon>
    </lineage>
</organism>
<dbReference type="GeneID" id="40727375"/>
<reference evidence="2 3" key="1">
    <citation type="submission" date="2019-05" db="EMBL/GenBank/DDBJ databases">
        <title>Sporisorium graminicola CBS 10092 draft sequencing and annotation.</title>
        <authorList>
            <person name="Solano-Gonzalez S."/>
            <person name="Caddick M.X."/>
            <person name="Darby A."/>
        </authorList>
    </citation>
    <scope>NUCLEOTIDE SEQUENCE [LARGE SCALE GENOMIC DNA]</scope>
    <source>
        <strain evidence="2 3">CBS 10092</strain>
    </source>
</reference>
<protein>
    <recommendedName>
        <fullName evidence="1">Peptidase A1 domain-containing protein</fullName>
    </recommendedName>
</protein>
<dbReference type="Pfam" id="PF00026">
    <property type="entry name" value="Asp"/>
    <property type="match status" value="1"/>
</dbReference>
<proteinExistence type="predicted"/>
<dbReference type="RefSeq" id="XP_029738824.1">
    <property type="nucleotide sequence ID" value="XM_029885074.1"/>
</dbReference>
<comment type="caution">
    <text evidence="2">The sequence shown here is derived from an EMBL/GenBank/DDBJ whole genome shotgun (WGS) entry which is preliminary data.</text>
</comment>